<reference evidence="3" key="1">
    <citation type="submission" date="2016-06" db="UniProtKB">
        <authorList>
            <consortium name="WormBaseParasite"/>
        </authorList>
    </citation>
    <scope>IDENTIFICATION</scope>
</reference>
<organism evidence="3">
    <name type="scientific">Schistocephalus solidus</name>
    <name type="common">Tapeworm</name>
    <dbReference type="NCBI Taxonomy" id="70667"/>
    <lineage>
        <taxon>Eukaryota</taxon>
        <taxon>Metazoa</taxon>
        <taxon>Spiralia</taxon>
        <taxon>Lophotrochozoa</taxon>
        <taxon>Platyhelminthes</taxon>
        <taxon>Cestoda</taxon>
        <taxon>Eucestoda</taxon>
        <taxon>Diphyllobothriidea</taxon>
        <taxon>Diphyllobothriidae</taxon>
        <taxon>Schistocephalus</taxon>
    </lineage>
</organism>
<gene>
    <name evidence="1" type="ORF">SSLN_LOCUS7246</name>
</gene>
<sequence length="102" mass="10903">MAVESGVSQGAVLGPILFLIYIDDCVNGLDCEIANFADDIRLWTVINTKFDEKIYRQTSTDSSNGLTTGSSRSLLPNAIFGEAAAPAPCTRGCTATRRRGSE</sequence>
<dbReference type="EMBL" id="UYSU01034055">
    <property type="protein sequence ID" value="VDL93631.1"/>
    <property type="molecule type" value="Genomic_DNA"/>
</dbReference>
<keyword evidence="2" id="KW-1185">Reference proteome</keyword>
<reference evidence="1 2" key="2">
    <citation type="submission" date="2018-11" db="EMBL/GenBank/DDBJ databases">
        <authorList>
            <consortium name="Pathogen Informatics"/>
        </authorList>
    </citation>
    <scope>NUCLEOTIDE SEQUENCE [LARGE SCALE GENOMIC DNA]</scope>
    <source>
        <strain evidence="1 2">NST_G2</strain>
    </source>
</reference>
<dbReference type="OrthoDB" id="445826at2759"/>
<dbReference type="WBParaSite" id="SSLN_0000749501-mRNA-1">
    <property type="protein sequence ID" value="SSLN_0000749501-mRNA-1"/>
    <property type="gene ID" value="SSLN_0000749501"/>
</dbReference>
<evidence type="ECO:0000313" key="1">
    <source>
        <dbReference type="EMBL" id="VDL93631.1"/>
    </source>
</evidence>
<accession>A0A183SSP8</accession>
<name>A0A183SSP8_SCHSO</name>
<protein>
    <submittedName>
        <fullName evidence="3">Reverse transcriptase domain-containing protein</fullName>
    </submittedName>
</protein>
<proteinExistence type="predicted"/>
<dbReference type="AlphaFoldDB" id="A0A183SSP8"/>
<evidence type="ECO:0000313" key="2">
    <source>
        <dbReference type="Proteomes" id="UP000275846"/>
    </source>
</evidence>
<dbReference type="Proteomes" id="UP000275846">
    <property type="component" value="Unassembled WGS sequence"/>
</dbReference>
<evidence type="ECO:0000313" key="3">
    <source>
        <dbReference type="WBParaSite" id="SSLN_0000749501-mRNA-1"/>
    </source>
</evidence>